<evidence type="ECO:0000256" key="4">
    <source>
        <dbReference type="PIRSR" id="PIRSR606689-2"/>
    </source>
</evidence>
<dbReference type="SMART" id="SM00178">
    <property type="entry name" value="SAR"/>
    <property type="match status" value="1"/>
</dbReference>
<dbReference type="VEuPathDB" id="MicrosporidiaDB:CWI37_2158p0010"/>
<keyword evidence="1 3" id="KW-0547">Nucleotide-binding</keyword>
<evidence type="ECO:0000256" key="3">
    <source>
        <dbReference type="PIRSR" id="PIRSR606689-1"/>
    </source>
</evidence>
<sequence length="197" mass="22609">MVALGMSQICNRLCKMIKSLYQRLLIKRARVLVIGLEHTGKSSFIPLIFNDTFEDNQGPSSVEIKRYAFSGITFVVYDIPGGRDSIAKWDHYYKKADLLIFFVNSAAQEEELAKSRDELKNLLYRNMWLKKSILILGNKNDLDGSISCKDIILKLDLLSIVDREVACYSVSGKKNINTDLVRDWLVEQTGYLSNRRY</sequence>
<name>A0A4Q9KSX3_9MICR</name>
<feature type="binding site" evidence="4">
    <location>
        <position position="60"/>
    </location>
    <ligand>
        <name>Mg(2+)</name>
        <dbReference type="ChEBI" id="CHEBI:18420"/>
    </ligand>
</feature>
<feature type="binding site" evidence="4">
    <location>
        <position position="42"/>
    </location>
    <ligand>
        <name>Mg(2+)</name>
        <dbReference type="ChEBI" id="CHEBI:18420"/>
    </ligand>
</feature>
<feature type="binding site" evidence="3">
    <location>
        <begin position="138"/>
        <end position="141"/>
    </location>
    <ligand>
        <name>GTP</name>
        <dbReference type="ChEBI" id="CHEBI:37565"/>
    </ligand>
</feature>
<gene>
    <name evidence="5" type="ORF">CWI37_2158p0010</name>
</gene>
<accession>A0A4Q9KSX3</accession>
<dbReference type="GO" id="GO:0003924">
    <property type="term" value="F:GTPase activity"/>
    <property type="evidence" value="ECO:0007669"/>
    <property type="project" value="InterPro"/>
</dbReference>
<dbReference type="Proteomes" id="UP000292362">
    <property type="component" value="Unassembled WGS sequence"/>
</dbReference>
<keyword evidence="4" id="KW-0479">Metal-binding</keyword>
<dbReference type="Gene3D" id="3.40.50.300">
    <property type="entry name" value="P-loop containing nucleotide triphosphate hydrolases"/>
    <property type="match status" value="1"/>
</dbReference>
<dbReference type="GO" id="GO:0046872">
    <property type="term" value="F:metal ion binding"/>
    <property type="evidence" value="ECO:0007669"/>
    <property type="project" value="UniProtKB-KW"/>
</dbReference>
<dbReference type="AlphaFoldDB" id="A0A4Q9KSX3"/>
<comment type="caution">
    <text evidence="5">The sequence shown here is derived from an EMBL/GenBank/DDBJ whole genome shotgun (WGS) entry which is preliminary data.</text>
</comment>
<reference evidence="5 6" key="1">
    <citation type="submission" date="2017-12" db="EMBL/GenBank/DDBJ databases">
        <authorList>
            <person name="Pombert J.-F."/>
            <person name="Haag K.L."/>
            <person name="Ebert D."/>
        </authorList>
    </citation>
    <scope>NUCLEOTIDE SEQUENCE [LARGE SCALE GENOMIC DNA]</scope>
    <source>
        <strain evidence="5">FI-OER-3-3</strain>
    </source>
</reference>
<feature type="binding site" evidence="3">
    <location>
        <begin position="35"/>
        <end position="42"/>
    </location>
    <ligand>
        <name>GTP</name>
        <dbReference type="ChEBI" id="CHEBI:37565"/>
    </ligand>
</feature>
<evidence type="ECO:0000313" key="6">
    <source>
        <dbReference type="Proteomes" id="UP000292362"/>
    </source>
</evidence>
<evidence type="ECO:0000256" key="2">
    <source>
        <dbReference type="ARBA" id="ARBA00023134"/>
    </source>
</evidence>
<dbReference type="Pfam" id="PF00025">
    <property type="entry name" value="Arf"/>
    <property type="match status" value="1"/>
</dbReference>
<dbReference type="GO" id="GO:0005525">
    <property type="term" value="F:GTP binding"/>
    <property type="evidence" value="ECO:0007669"/>
    <property type="project" value="UniProtKB-KW"/>
</dbReference>
<feature type="binding site" evidence="3">
    <location>
        <position position="82"/>
    </location>
    <ligand>
        <name>GTP</name>
        <dbReference type="ChEBI" id="CHEBI:37565"/>
    </ligand>
</feature>
<dbReference type="PANTHER" id="PTHR45732">
    <property type="entry name" value="ADP-RIBOSYLATION FACTOR-LIKE PROTEIN 8"/>
    <property type="match status" value="1"/>
</dbReference>
<proteinExistence type="predicted"/>
<dbReference type="PANTHER" id="PTHR45732:SF7">
    <property type="entry name" value="ADP-RIBOSYLATION FACTOR-LIKE PROTEIN 8"/>
    <property type="match status" value="1"/>
</dbReference>
<protein>
    <submittedName>
        <fullName evidence="5">ADP-ribosylation factor-like protein</fullName>
    </submittedName>
</protein>
<dbReference type="InterPro" id="IPR006689">
    <property type="entry name" value="Small_GTPase_ARF/SAR"/>
</dbReference>
<dbReference type="InterPro" id="IPR027417">
    <property type="entry name" value="P-loop_NTPase"/>
</dbReference>
<dbReference type="SUPFAM" id="SSF52540">
    <property type="entry name" value="P-loop containing nucleoside triphosphate hydrolases"/>
    <property type="match status" value="1"/>
</dbReference>
<keyword evidence="2 3" id="KW-0342">GTP-binding</keyword>
<dbReference type="PRINTS" id="PR00328">
    <property type="entry name" value="SAR1GTPBP"/>
</dbReference>
<dbReference type="PROSITE" id="PS51417">
    <property type="entry name" value="ARF"/>
    <property type="match status" value="1"/>
</dbReference>
<evidence type="ECO:0000256" key="1">
    <source>
        <dbReference type="ARBA" id="ARBA00022741"/>
    </source>
</evidence>
<dbReference type="EMBL" id="PITJ01002158">
    <property type="protein sequence ID" value="TBT97634.1"/>
    <property type="molecule type" value="Genomic_DNA"/>
</dbReference>
<keyword evidence="4" id="KW-0460">Magnesium</keyword>
<dbReference type="SMART" id="SM00177">
    <property type="entry name" value="ARF"/>
    <property type="match status" value="1"/>
</dbReference>
<organism evidence="5 6">
    <name type="scientific">Hamiltosporidium tvaerminnensis</name>
    <dbReference type="NCBI Taxonomy" id="1176355"/>
    <lineage>
        <taxon>Eukaryota</taxon>
        <taxon>Fungi</taxon>
        <taxon>Fungi incertae sedis</taxon>
        <taxon>Microsporidia</taxon>
        <taxon>Dubosqiidae</taxon>
        <taxon>Hamiltosporidium</taxon>
    </lineage>
</organism>
<evidence type="ECO:0000313" key="5">
    <source>
        <dbReference type="EMBL" id="TBT97634.1"/>
    </source>
</evidence>